<dbReference type="Pfam" id="PF00107">
    <property type="entry name" value="ADH_zinc_N"/>
    <property type="match status" value="1"/>
</dbReference>
<evidence type="ECO:0000313" key="2">
    <source>
        <dbReference type="EMBL" id="RCK43929.1"/>
    </source>
</evidence>
<accession>A0A367WRU6</accession>
<dbReference type="Gene3D" id="3.40.50.720">
    <property type="entry name" value="NAD(P)-binding Rossmann-like Domain"/>
    <property type="match status" value="1"/>
</dbReference>
<reference evidence="2 3" key="1">
    <citation type="submission" date="2014-07" db="EMBL/GenBank/DDBJ databases">
        <title>Draft genome sequence of Thalassospira profundimaris PR54-5.</title>
        <authorList>
            <person name="Lai Q."/>
            <person name="Shao Z."/>
        </authorList>
    </citation>
    <scope>NUCLEOTIDE SEQUENCE [LARGE SCALE GENOMIC DNA]</scope>
    <source>
        <strain evidence="2 3">PR54-5</strain>
    </source>
</reference>
<dbReference type="PANTHER" id="PTHR43677">
    <property type="entry name" value="SHORT-CHAIN DEHYDROGENASE/REDUCTASE"/>
    <property type="match status" value="1"/>
</dbReference>
<dbReference type="GO" id="GO:0043957">
    <property type="term" value="F:acryloyl-CoA reductase (NADPH) activity"/>
    <property type="evidence" value="ECO:0007669"/>
    <property type="project" value="TreeGrafter"/>
</dbReference>
<dbReference type="SUPFAM" id="SSF50129">
    <property type="entry name" value="GroES-like"/>
    <property type="match status" value="1"/>
</dbReference>
<dbReference type="RefSeq" id="WP_114099073.1">
    <property type="nucleotide sequence ID" value="NZ_JPWI01000011.1"/>
</dbReference>
<protein>
    <submittedName>
        <fullName evidence="2">Acryloyl-CoA reductase</fullName>
    </submittedName>
</protein>
<sequence>MGETFRALVLDQQDKSVVGSFKTLEIDNLPEGEVLVRVKWSTLNYKDGMILNGLGRLVRTYPHVPGVDFSGEVVSSSDDRYKPGDEVVLTGWRVGEAHWGGYGQFARVKADWLVHLPNGLDGAEAMAIGTAGFTSMLAVMALEEQGVSPKQDGEVLVTGAAGGVGSVAVSILSALGYRVAASTGREETHAYLRELGATTIIDRNELTDTSKPLLTERWIGAIDSVGSTTLAHVLSEMKYHGVVSACGLAGGPDLPATVIPFLLRGVRLIGIDSVMCPYETRIKAWQRLASELPKDHLAAATTKVALSDILPWGERILKGQVKGRLLIDVQDC</sequence>
<dbReference type="Pfam" id="PF08240">
    <property type="entry name" value="ADH_N"/>
    <property type="match status" value="1"/>
</dbReference>
<dbReference type="SMART" id="SM00829">
    <property type="entry name" value="PKS_ER"/>
    <property type="match status" value="1"/>
</dbReference>
<dbReference type="CDD" id="cd08288">
    <property type="entry name" value="MDR_yhdh"/>
    <property type="match status" value="1"/>
</dbReference>
<dbReference type="SUPFAM" id="SSF51735">
    <property type="entry name" value="NAD(P)-binding Rossmann-fold domains"/>
    <property type="match status" value="1"/>
</dbReference>
<comment type="caution">
    <text evidence="2">The sequence shown here is derived from an EMBL/GenBank/DDBJ whole genome shotgun (WGS) entry which is preliminary data.</text>
</comment>
<dbReference type="InterPro" id="IPR051397">
    <property type="entry name" value="Zn-ADH-like_protein"/>
</dbReference>
<dbReference type="OrthoDB" id="9782155at2"/>
<gene>
    <name evidence="2" type="ORF">TH30_16290</name>
</gene>
<dbReference type="InterPro" id="IPR020843">
    <property type="entry name" value="ER"/>
</dbReference>
<dbReference type="InterPro" id="IPR036291">
    <property type="entry name" value="NAD(P)-bd_dom_sf"/>
</dbReference>
<dbReference type="InterPro" id="IPR014188">
    <property type="entry name" value="Acrylyl-CoA_reductase_AcuI"/>
</dbReference>
<proteinExistence type="predicted"/>
<organism evidence="2 3">
    <name type="scientific">Thalassospira profundimaris</name>
    <dbReference type="NCBI Taxonomy" id="502049"/>
    <lineage>
        <taxon>Bacteria</taxon>
        <taxon>Pseudomonadati</taxon>
        <taxon>Pseudomonadota</taxon>
        <taxon>Alphaproteobacteria</taxon>
        <taxon>Rhodospirillales</taxon>
        <taxon>Thalassospiraceae</taxon>
        <taxon>Thalassospira</taxon>
    </lineage>
</organism>
<evidence type="ECO:0000313" key="3">
    <source>
        <dbReference type="Proteomes" id="UP000252255"/>
    </source>
</evidence>
<dbReference type="Proteomes" id="UP000252255">
    <property type="component" value="Unassembled WGS sequence"/>
</dbReference>
<dbReference type="EMBL" id="JPWI01000011">
    <property type="protein sequence ID" value="RCK43929.1"/>
    <property type="molecule type" value="Genomic_DNA"/>
</dbReference>
<dbReference type="InterPro" id="IPR013149">
    <property type="entry name" value="ADH-like_C"/>
</dbReference>
<evidence type="ECO:0000259" key="1">
    <source>
        <dbReference type="SMART" id="SM00829"/>
    </source>
</evidence>
<dbReference type="Gene3D" id="3.90.180.10">
    <property type="entry name" value="Medium-chain alcohol dehydrogenases, catalytic domain"/>
    <property type="match status" value="1"/>
</dbReference>
<dbReference type="InterPro" id="IPR013154">
    <property type="entry name" value="ADH-like_N"/>
</dbReference>
<feature type="domain" description="Enoyl reductase (ER)" evidence="1">
    <location>
        <begin position="19"/>
        <end position="327"/>
    </location>
</feature>
<dbReference type="AlphaFoldDB" id="A0A367WRU6"/>
<dbReference type="NCBIfam" id="TIGR02823">
    <property type="entry name" value="oxido_YhdH"/>
    <property type="match status" value="1"/>
</dbReference>
<dbReference type="PANTHER" id="PTHR43677:SF1">
    <property type="entry name" value="ACRYLYL-COA REDUCTASE ACUI-RELATED"/>
    <property type="match status" value="1"/>
</dbReference>
<name>A0A367WRU6_9PROT</name>
<dbReference type="InterPro" id="IPR011032">
    <property type="entry name" value="GroES-like_sf"/>
</dbReference>